<evidence type="ECO:0000313" key="2">
    <source>
        <dbReference type="Proteomes" id="UP000578531"/>
    </source>
</evidence>
<dbReference type="RefSeq" id="XP_037158417.1">
    <property type="nucleotide sequence ID" value="XM_037314689.1"/>
</dbReference>
<dbReference type="Proteomes" id="UP000578531">
    <property type="component" value="Unassembled WGS sequence"/>
</dbReference>
<dbReference type="AlphaFoldDB" id="A0A8H6FEV2"/>
<dbReference type="EMBL" id="JACCJC010000108">
    <property type="protein sequence ID" value="KAF6225288.1"/>
    <property type="molecule type" value="Genomic_DNA"/>
</dbReference>
<protein>
    <submittedName>
        <fullName evidence="1">Uncharacterized protein</fullName>
    </submittedName>
</protein>
<gene>
    <name evidence="1" type="ORF">HO173_012855</name>
</gene>
<sequence length="238" mass="27530">MRIRDKLTHNGDHFPTDAFKIAYVVARLGGEASQHVSTRRRYRSYSTVDDLLDHLCNVYEVPLSVLKETYQHAYDKISQGSQPFLKFYGDLIKYTECDFRNDSLNDLRNNSLINDIRKKSELRLCDSIGLLARDWTVPQLKERIMKMQLEYQQSAEGFAEKKAKRFAEQYAKAKAEADAKKGKYSIMTRPTFNTEGLSLAEAEDLADENWAYAQKHGKYFEPGMDFDEAYELSCQGFL</sequence>
<keyword evidence="2" id="KW-1185">Reference proteome</keyword>
<name>A0A8H6FEV2_9LECA</name>
<organism evidence="1 2">
    <name type="scientific">Letharia columbiana</name>
    <dbReference type="NCBI Taxonomy" id="112416"/>
    <lineage>
        <taxon>Eukaryota</taxon>
        <taxon>Fungi</taxon>
        <taxon>Dikarya</taxon>
        <taxon>Ascomycota</taxon>
        <taxon>Pezizomycotina</taxon>
        <taxon>Lecanoromycetes</taxon>
        <taxon>OSLEUM clade</taxon>
        <taxon>Lecanoromycetidae</taxon>
        <taxon>Lecanorales</taxon>
        <taxon>Lecanorineae</taxon>
        <taxon>Parmeliaceae</taxon>
        <taxon>Letharia</taxon>
    </lineage>
</organism>
<dbReference type="GeneID" id="59294488"/>
<accession>A0A8H6FEV2</accession>
<proteinExistence type="predicted"/>
<evidence type="ECO:0000313" key="1">
    <source>
        <dbReference type="EMBL" id="KAF6225288.1"/>
    </source>
</evidence>
<comment type="caution">
    <text evidence="1">The sequence shown here is derived from an EMBL/GenBank/DDBJ whole genome shotgun (WGS) entry which is preliminary data.</text>
</comment>
<reference evidence="1 2" key="1">
    <citation type="journal article" date="2020" name="Genomics">
        <title>Complete, high-quality genomes from long-read metagenomic sequencing of two wolf lichen thalli reveals enigmatic genome architecture.</title>
        <authorList>
            <person name="McKenzie S.K."/>
            <person name="Walston R.F."/>
            <person name="Allen J.L."/>
        </authorList>
    </citation>
    <scope>NUCLEOTIDE SEQUENCE [LARGE SCALE GENOMIC DNA]</scope>
    <source>
        <strain evidence="1">WasteWater2</strain>
    </source>
</reference>